<dbReference type="InterPro" id="IPR006042">
    <property type="entry name" value="Xan_ur_permease"/>
</dbReference>
<feature type="transmembrane region" description="Helical" evidence="8">
    <location>
        <begin position="212"/>
        <end position="233"/>
    </location>
</feature>
<proteinExistence type="inferred from homology"/>
<evidence type="ECO:0000256" key="5">
    <source>
        <dbReference type="ARBA" id="ARBA00022692"/>
    </source>
</evidence>
<feature type="transmembrane region" description="Helical" evidence="8">
    <location>
        <begin position="105"/>
        <end position="127"/>
    </location>
</feature>
<dbReference type="GO" id="GO:0005886">
    <property type="term" value="C:plasma membrane"/>
    <property type="evidence" value="ECO:0007669"/>
    <property type="project" value="UniProtKB-SubCell"/>
</dbReference>
<keyword evidence="3" id="KW-0813">Transport</keyword>
<organism evidence="9 10">
    <name type="scientific">Pseudobacteriovorax antillogorgiicola</name>
    <dbReference type="NCBI Taxonomy" id="1513793"/>
    <lineage>
        <taxon>Bacteria</taxon>
        <taxon>Pseudomonadati</taxon>
        <taxon>Bdellovibrionota</taxon>
        <taxon>Oligoflexia</taxon>
        <taxon>Oligoflexales</taxon>
        <taxon>Pseudobacteriovoracaceae</taxon>
        <taxon>Pseudobacteriovorax</taxon>
    </lineage>
</organism>
<dbReference type="NCBIfam" id="TIGR00801">
    <property type="entry name" value="ncs2"/>
    <property type="match status" value="1"/>
</dbReference>
<feature type="transmembrane region" description="Helical" evidence="8">
    <location>
        <begin position="21"/>
        <end position="41"/>
    </location>
</feature>
<keyword evidence="6 8" id="KW-1133">Transmembrane helix</keyword>
<dbReference type="GO" id="GO:0042907">
    <property type="term" value="F:xanthine transmembrane transporter activity"/>
    <property type="evidence" value="ECO:0007669"/>
    <property type="project" value="TreeGrafter"/>
</dbReference>
<feature type="transmembrane region" description="Helical" evidence="8">
    <location>
        <begin position="363"/>
        <end position="384"/>
    </location>
</feature>
<evidence type="ECO:0000313" key="10">
    <source>
        <dbReference type="Proteomes" id="UP000192907"/>
    </source>
</evidence>
<dbReference type="PANTHER" id="PTHR42810:SF4">
    <property type="entry name" value="URIC ACID TRANSPORTER UACT"/>
    <property type="match status" value="1"/>
</dbReference>
<dbReference type="NCBIfam" id="TIGR03173">
    <property type="entry name" value="pbuX"/>
    <property type="match status" value="1"/>
</dbReference>
<feature type="transmembrane region" description="Helical" evidence="8">
    <location>
        <begin position="425"/>
        <end position="445"/>
    </location>
</feature>
<dbReference type="Pfam" id="PF00860">
    <property type="entry name" value="Xan_ur_permease"/>
    <property type="match status" value="1"/>
</dbReference>
<feature type="transmembrane region" description="Helical" evidence="8">
    <location>
        <begin position="53"/>
        <end position="70"/>
    </location>
</feature>
<evidence type="ECO:0000256" key="4">
    <source>
        <dbReference type="ARBA" id="ARBA00022475"/>
    </source>
</evidence>
<dbReference type="Proteomes" id="UP000192907">
    <property type="component" value="Unassembled WGS sequence"/>
</dbReference>
<dbReference type="STRING" id="1513793.SAMN06296036_108209"/>
<comment type="subcellular location">
    <subcellularLocation>
        <location evidence="1">Cell membrane</location>
        <topology evidence="1">Multi-pass membrane protein</topology>
    </subcellularLocation>
</comment>
<dbReference type="InterPro" id="IPR006043">
    <property type="entry name" value="NCS2"/>
</dbReference>
<evidence type="ECO:0000256" key="7">
    <source>
        <dbReference type="ARBA" id="ARBA00023136"/>
    </source>
</evidence>
<feature type="transmembrane region" description="Helical" evidence="8">
    <location>
        <begin position="188"/>
        <end position="205"/>
    </location>
</feature>
<keyword evidence="10" id="KW-1185">Reference proteome</keyword>
<feature type="transmembrane region" description="Helical" evidence="8">
    <location>
        <begin position="396"/>
        <end position="419"/>
    </location>
</feature>
<protein>
    <submittedName>
        <fullName evidence="9">Nucleobase:cation symporter-2, NCS2 family</fullName>
    </submittedName>
</protein>
<evidence type="ECO:0000256" key="8">
    <source>
        <dbReference type="SAM" id="Phobius"/>
    </source>
</evidence>
<dbReference type="InterPro" id="IPR017588">
    <property type="entry name" value="UacT-like"/>
</dbReference>
<feature type="transmembrane region" description="Helical" evidence="8">
    <location>
        <begin position="134"/>
        <end position="156"/>
    </location>
</feature>
<comment type="similarity">
    <text evidence="2">Belongs to the nucleobase:cation symporter-2 (NCS2) (TC 2.A.40) family.</text>
</comment>
<dbReference type="AlphaFoldDB" id="A0A1Y6BT83"/>
<dbReference type="PANTHER" id="PTHR42810">
    <property type="entry name" value="PURINE PERMEASE C1399.01C-RELATED"/>
    <property type="match status" value="1"/>
</dbReference>
<evidence type="ECO:0000256" key="3">
    <source>
        <dbReference type="ARBA" id="ARBA00022448"/>
    </source>
</evidence>
<dbReference type="EMBL" id="FWZT01000008">
    <property type="protein sequence ID" value="SMF27310.1"/>
    <property type="molecule type" value="Genomic_DNA"/>
</dbReference>
<reference evidence="10" key="1">
    <citation type="submission" date="2017-04" db="EMBL/GenBank/DDBJ databases">
        <authorList>
            <person name="Varghese N."/>
            <person name="Submissions S."/>
        </authorList>
    </citation>
    <scope>NUCLEOTIDE SEQUENCE [LARGE SCALE GENOMIC DNA]</scope>
    <source>
        <strain evidence="10">RKEM611</strain>
    </source>
</reference>
<feature type="transmembrane region" description="Helical" evidence="8">
    <location>
        <begin position="253"/>
        <end position="272"/>
    </location>
</feature>
<evidence type="ECO:0000256" key="6">
    <source>
        <dbReference type="ARBA" id="ARBA00022989"/>
    </source>
</evidence>
<dbReference type="NCBIfam" id="NF037981">
    <property type="entry name" value="NCS2_1"/>
    <property type="match status" value="1"/>
</dbReference>
<feature type="transmembrane region" description="Helical" evidence="8">
    <location>
        <begin position="82"/>
        <end position="99"/>
    </location>
</feature>
<evidence type="ECO:0000256" key="2">
    <source>
        <dbReference type="ARBA" id="ARBA00008821"/>
    </source>
</evidence>
<keyword evidence="4" id="KW-1003">Cell membrane</keyword>
<keyword evidence="5 8" id="KW-0812">Transmembrane</keyword>
<name>A0A1Y6BT83_9BACT</name>
<evidence type="ECO:0000256" key="1">
    <source>
        <dbReference type="ARBA" id="ARBA00004651"/>
    </source>
</evidence>
<accession>A0A1Y6BT83</accession>
<evidence type="ECO:0000313" key="9">
    <source>
        <dbReference type="EMBL" id="SMF27310.1"/>
    </source>
</evidence>
<gene>
    <name evidence="9" type="ORF">SAMN06296036_108209</name>
</gene>
<keyword evidence="7 8" id="KW-0472">Membrane</keyword>
<sequence length="466" mass="49130">MGIIARSKSFSNEQQSFLKSFMMGWQHVLVMYAGTIAVPLIVGRALNLPKEHLAFLINADLFAAGIITVIQSLGLGRFGIRLPVMMGVTFAAVGPMIAVGSDPNIGLTGIYGAVIIAGLFAILIAPLMGKLLPLFPPLVTGTIICLIGLSLLRVAIHWCAGGQPFVTEMIDGSAYRLANPEYGKPSNLVIAFGVLALILLINRYGKGMIKNLAVLLGLFGGTLVCALLGRINLHGIDDAPWLAITTPFHFGMPTFHLTAIASLCLVMVIVLAESMGMFLAVGNIVSQDVSEDDITRGLRADGLGTLIGGIFNTFPYTSFSQNVGLLSVTGVKSKAVTAFGGLILFGLGLFPKVAHVVASVPQYVLGGAGLVMFGMVAATGIRILASIDYEKQSHSLLVVAVSLSMGMVPTLSPGFFQYFPAWSHGLTHSGIVIGSVVAVLLNLFFNGRLSREQSLHLAAANTHSPE</sequence>
<dbReference type="RefSeq" id="WP_200820712.1">
    <property type="nucleotide sequence ID" value="NZ_FWZT01000008.1"/>
</dbReference>
<feature type="transmembrane region" description="Helical" evidence="8">
    <location>
        <begin position="335"/>
        <end position="357"/>
    </location>
</feature>